<dbReference type="Gene3D" id="1.10.443.10">
    <property type="entry name" value="Intergrase catalytic core"/>
    <property type="match status" value="1"/>
</dbReference>
<gene>
    <name evidence="5" type="primary">xerC_5</name>
    <name evidence="5" type="ORF">BLCOC_06790</name>
</gene>
<proteinExistence type="inferred from homology"/>
<comment type="similarity">
    <text evidence="1">Belongs to the 'phage' integrase family.</text>
</comment>
<accession>A0ABZ0U545</accession>
<dbReference type="InterPro" id="IPR002104">
    <property type="entry name" value="Integrase_catalytic"/>
</dbReference>
<keyword evidence="2" id="KW-0238">DNA-binding</keyword>
<dbReference type="SUPFAM" id="SSF56349">
    <property type="entry name" value="DNA breaking-rejoining enzymes"/>
    <property type="match status" value="1"/>
</dbReference>
<dbReference type="PANTHER" id="PTHR30349">
    <property type="entry name" value="PHAGE INTEGRASE-RELATED"/>
    <property type="match status" value="1"/>
</dbReference>
<dbReference type="PROSITE" id="PS51898">
    <property type="entry name" value="TYR_RECOMBINASE"/>
    <property type="match status" value="1"/>
</dbReference>
<dbReference type="EMBL" id="CP136422">
    <property type="protein sequence ID" value="WPX72343.1"/>
    <property type="molecule type" value="Genomic_DNA"/>
</dbReference>
<organism evidence="5 6">
    <name type="scientific">Blautia producta</name>
    <dbReference type="NCBI Taxonomy" id="33035"/>
    <lineage>
        <taxon>Bacteria</taxon>
        <taxon>Bacillati</taxon>
        <taxon>Bacillota</taxon>
        <taxon>Clostridia</taxon>
        <taxon>Lachnospirales</taxon>
        <taxon>Lachnospiraceae</taxon>
        <taxon>Blautia</taxon>
    </lineage>
</organism>
<dbReference type="Proteomes" id="UP001325248">
    <property type="component" value="Chromosome"/>
</dbReference>
<feature type="domain" description="Tyr recombinase" evidence="4">
    <location>
        <begin position="102"/>
        <end position="302"/>
    </location>
</feature>
<evidence type="ECO:0000256" key="1">
    <source>
        <dbReference type="ARBA" id="ARBA00008857"/>
    </source>
</evidence>
<sequence length="318" mass="37020">MNKTLSDLLNEFIEYKIQNGYAYTTAKYHLNKYLVFSTSHAPDESIPSKDTVNTFLNRYADTPGNLYNIAASLREFSRYLIGLAYTSAYIIPPGKVSLPMPVQPYLFTEDELDAFFDVCDSIKYDCHVPKRHMVLPAMYRLLYCCGLRCKEVRVLQSENVHLAENYIDILQSKGPKSRRIFISQELSEYFGSYDRSMNAAFPGRLFFFPSRKDSPYSADGFQKNFLKIWYTAFPEKKCDGVSIRAYDVRHHFAYANMNRWLQEGKDINVMLPYLMKYMGHQEIENTLYYFHLVPDIYDAIVKKSSLFEGLLPEVNTCE</sequence>
<evidence type="ECO:0000256" key="2">
    <source>
        <dbReference type="ARBA" id="ARBA00023125"/>
    </source>
</evidence>
<dbReference type="Pfam" id="PF00589">
    <property type="entry name" value="Phage_integrase"/>
    <property type="match status" value="1"/>
</dbReference>
<evidence type="ECO:0000259" key="4">
    <source>
        <dbReference type="PROSITE" id="PS51898"/>
    </source>
</evidence>
<dbReference type="PANTHER" id="PTHR30349:SF41">
    <property type="entry name" value="INTEGRASE_RECOMBINASE PROTEIN MJ0367-RELATED"/>
    <property type="match status" value="1"/>
</dbReference>
<name>A0ABZ0U545_9FIRM</name>
<keyword evidence="6" id="KW-1185">Reference proteome</keyword>
<evidence type="ECO:0000313" key="5">
    <source>
        <dbReference type="EMBL" id="WPX72343.1"/>
    </source>
</evidence>
<reference evidence="5" key="1">
    <citation type="submission" date="2023-10" db="EMBL/GenBank/DDBJ databases">
        <title>Genome sequence of Blautia coccoides DSM 935.</title>
        <authorList>
            <person name="Boeer T."/>
            <person name="Bengelsdorf F.R."/>
            <person name="Daniel R."/>
            <person name="Poehlein A."/>
        </authorList>
    </citation>
    <scope>NUCLEOTIDE SEQUENCE [LARGE SCALE GENOMIC DNA]</scope>
    <source>
        <strain evidence="5">DSM 935</strain>
    </source>
</reference>
<dbReference type="InterPro" id="IPR013762">
    <property type="entry name" value="Integrase-like_cat_sf"/>
</dbReference>
<evidence type="ECO:0000313" key="6">
    <source>
        <dbReference type="Proteomes" id="UP001325248"/>
    </source>
</evidence>
<protein>
    <submittedName>
        <fullName evidence="5">Tyrosine recombinase XerC</fullName>
    </submittedName>
</protein>
<dbReference type="InterPro" id="IPR011010">
    <property type="entry name" value="DNA_brk_join_enz"/>
</dbReference>
<keyword evidence="3" id="KW-0233">DNA recombination</keyword>
<dbReference type="InterPro" id="IPR050090">
    <property type="entry name" value="Tyrosine_recombinase_XerCD"/>
</dbReference>
<evidence type="ECO:0000256" key="3">
    <source>
        <dbReference type="ARBA" id="ARBA00023172"/>
    </source>
</evidence>